<evidence type="ECO:0000259" key="8">
    <source>
        <dbReference type="PROSITE" id="PS50850"/>
    </source>
</evidence>
<feature type="transmembrane region" description="Helical" evidence="7">
    <location>
        <begin position="88"/>
        <end position="107"/>
    </location>
</feature>
<evidence type="ECO:0000256" key="1">
    <source>
        <dbReference type="ARBA" id="ARBA00004651"/>
    </source>
</evidence>
<feature type="transmembrane region" description="Helical" evidence="7">
    <location>
        <begin position="234"/>
        <end position="256"/>
    </location>
</feature>
<keyword evidence="2" id="KW-0813">Transport</keyword>
<organism evidence="9 10">
    <name type="scientific">Rhodococcus sovatensis</name>
    <dbReference type="NCBI Taxonomy" id="1805840"/>
    <lineage>
        <taxon>Bacteria</taxon>
        <taxon>Bacillati</taxon>
        <taxon>Actinomycetota</taxon>
        <taxon>Actinomycetes</taxon>
        <taxon>Mycobacteriales</taxon>
        <taxon>Nocardiaceae</taxon>
        <taxon>Rhodococcus</taxon>
    </lineage>
</organism>
<feature type="transmembrane region" description="Helical" evidence="7">
    <location>
        <begin position="405"/>
        <end position="426"/>
    </location>
</feature>
<dbReference type="PANTHER" id="PTHR42718:SF46">
    <property type="entry name" value="BLR6921 PROTEIN"/>
    <property type="match status" value="1"/>
</dbReference>
<feature type="transmembrane region" description="Helical" evidence="7">
    <location>
        <begin position="365"/>
        <end position="385"/>
    </location>
</feature>
<evidence type="ECO:0000313" key="10">
    <source>
        <dbReference type="Proteomes" id="UP001432000"/>
    </source>
</evidence>
<dbReference type="InterPro" id="IPR036259">
    <property type="entry name" value="MFS_trans_sf"/>
</dbReference>
<reference evidence="9 10" key="1">
    <citation type="submission" date="2024-03" db="EMBL/GenBank/DDBJ databases">
        <title>Natural products discovery in diverse microorganisms through a two-stage MS feature dereplication strategy.</title>
        <authorList>
            <person name="Zhang R."/>
        </authorList>
    </citation>
    <scope>NUCLEOTIDE SEQUENCE [LARGE SCALE GENOMIC DNA]</scope>
    <source>
        <strain evidence="9 10">18930</strain>
    </source>
</reference>
<dbReference type="PRINTS" id="PR01036">
    <property type="entry name" value="TCRTETB"/>
</dbReference>
<dbReference type="PANTHER" id="PTHR42718">
    <property type="entry name" value="MAJOR FACILITATOR SUPERFAMILY MULTIDRUG TRANSPORTER MFSC"/>
    <property type="match status" value="1"/>
</dbReference>
<dbReference type="InterPro" id="IPR020846">
    <property type="entry name" value="MFS_dom"/>
</dbReference>
<dbReference type="InterPro" id="IPR011701">
    <property type="entry name" value="MFS"/>
</dbReference>
<dbReference type="InterPro" id="IPR004638">
    <property type="entry name" value="EmrB-like"/>
</dbReference>
<evidence type="ECO:0000256" key="5">
    <source>
        <dbReference type="ARBA" id="ARBA00022989"/>
    </source>
</evidence>
<dbReference type="CDD" id="cd17321">
    <property type="entry name" value="MFS_MMR_MDR_like"/>
    <property type="match status" value="1"/>
</dbReference>
<evidence type="ECO:0000256" key="2">
    <source>
        <dbReference type="ARBA" id="ARBA00022448"/>
    </source>
</evidence>
<evidence type="ECO:0000256" key="7">
    <source>
        <dbReference type="SAM" id="Phobius"/>
    </source>
</evidence>
<keyword evidence="10" id="KW-1185">Reference proteome</keyword>
<feature type="transmembrane region" description="Helical" evidence="7">
    <location>
        <begin position="174"/>
        <end position="198"/>
    </location>
</feature>
<dbReference type="PROSITE" id="PS50850">
    <property type="entry name" value="MFS"/>
    <property type="match status" value="1"/>
</dbReference>
<feature type="transmembrane region" description="Helical" evidence="7">
    <location>
        <begin position="20"/>
        <end position="44"/>
    </location>
</feature>
<feature type="transmembrane region" description="Helical" evidence="7">
    <location>
        <begin position="277"/>
        <end position="300"/>
    </location>
</feature>
<keyword evidence="6 7" id="KW-0472">Membrane</keyword>
<dbReference type="Gene3D" id="1.20.1720.10">
    <property type="entry name" value="Multidrug resistance protein D"/>
    <property type="match status" value="1"/>
</dbReference>
<sequence length="527" mass="54249">MDQQLDGHAPAANPNYERRWLVLCIVAITQLTIVLDGTIVNIALPQAQLDLGISDGARAWVITAYALAFGALLLLGGRIADYWGRKRSFIVGMAGFAVASAVGGLAQEGWQLFVARAGQGVFAALLAPAALAILTVTFTEPKERAKAFGVFGAIAGGGAAVGLLLGGVLTEYANWRWCLLVNIPVAVFAIAAAVPFVNESKADGNTRYDLPGAILVALGLASLVYGFTEAEDGWATASTISFIAIGLLLLAAFVVVEAKSDHPLLPLSVLLDRDRGAAYIGSAVIGAALLGGTLYLTFYFQIVLEMSPVVAGVASLPMTAGILVTAAIASALMPRIGPKPMMAVGPLVSAIGLALLTQIGVHTSYWTHVLPGVVLLGLGLGLLMVPMQNVALIGVPDHDAGAASALINATLQVGGALGAAVFTTVYTSSKSSYLADNPAPTPPAGVPAETLATQVIPSDEVLASMPEPIRDFVADTIDHAFSAEVSGYAWAFGTAAIMVALVSPVVVLLVRAKKDDVKVSDTPVHIG</sequence>
<dbReference type="Gene3D" id="1.20.1250.20">
    <property type="entry name" value="MFS general substrate transporter like domains"/>
    <property type="match status" value="1"/>
</dbReference>
<protein>
    <submittedName>
        <fullName evidence="9">MFS transporter</fullName>
    </submittedName>
</protein>
<evidence type="ECO:0000313" key="9">
    <source>
        <dbReference type="EMBL" id="WXG66539.1"/>
    </source>
</evidence>
<feature type="transmembrane region" description="Helical" evidence="7">
    <location>
        <begin position="488"/>
        <end position="510"/>
    </location>
</feature>
<dbReference type="EMBL" id="CP147846">
    <property type="protein sequence ID" value="WXG66539.1"/>
    <property type="molecule type" value="Genomic_DNA"/>
</dbReference>
<feature type="transmembrane region" description="Helical" evidence="7">
    <location>
        <begin position="306"/>
        <end position="329"/>
    </location>
</feature>
<evidence type="ECO:0000256" key="6">
    <source>
        <dbReference type="ARBA" id="ARBA00023136"/>
    </source>
</evidence>
<feature type="domain" description="Major facilitator superfamily (MFS) profile" evidence="8">
    <location>
        <begin position="22"/>
        <end position="514"/>
    </location>
</feature>
<feature type="transmembrane region" description="Helical" evidence="7">
    <location>
        <begin position="341"/>
        <end position="359"/>
    </location>
</feature>
<feature type="transmembrane region" description="Helical" evidence="7">
    <location>
        <begin position="148"/>
        <end position="168"/>
    </location>
</feature>
<dbReference type="Proteomes" id="UP001432000">
    <property type="component" value="Chromosome"/>
</dbReference>
<keyword evidence="5 7" id="KW-1133">Transmembrane helix</keyword>
<dbReference type="SUPFAM" id="SSF103473">
    <property type="entry name" value="MFS general substrate transporter"/>
    <property type="match status" value="1"/>
</dbReference>
<evidence type="ECO:0000256" key="4">
    <source>
        <dbReference type="ARBA" id="ARBA00022692"/>
    </source>
</evidence>
<dbReference type="InterPro" id="IPR005829">
    <property type="entry name" value="Sugar_transporter_CS"/>
</dbReference>
<comment type="subcellular location">
    <subcellularLocation>
        <location evidence="1">Cell membrane</location>
        <topology evidence="1">Multi-pass membrane protein</topology>
    </subcellularLocation>
</comment>
<dbReference type="Pfam" id="PF07690">
    <property type="entry name" value="MFS_1"/>
    <property type="match status" value="1"/>
</dbReference>
<dbReference type="NCBIfam" id="TIGR00711">
    <property type="entry name" value="efflux_EmrB"/>
    <property type="match status" value="1"/>
</dbReference>
<dbReference type="RefSeq" id="WP_338885986.1">
    <property type="nucleotide sequence ID" value="NZ_CP147846.1"/>
</dbReference>
<name>A0ABZ2PCK9_9NOCA</name>
<keyword evidence="4 7" id="KW-0812">Transmembrane</keyword>
<keyword evidence="3" id="KW-1003">Cell membrane</keyword>
<feature type="transmembrane region" description="Helical" evidence="7">
    <location>
        <begin position="210"/>
        <end position="228"/>
    </location>
</feature>
<feature type="transmembrane region" description="Helical" evidence="7">
    <location>
        <begin position="56"/>
        <end position="76"/>
    </location>
</feature>
<dbReference type="PROSITE" id="PS00216">
    <property type="entry name" value="SUGAR_TRANSPORT_1"/>
    <property type="match status" value="1"/>
</dbReference>
<accession>A0ABZ2PCK9</accession>
<proteinExistence type="predicted"/>
<feature type="transmembrane region" description="Helical" evidence="7">
    <location>
        <begin position="113"/>
        <end position="136"/>
    </location>
</feature>
<evidence type="ECO:0000256" key="3">
    <source>
        <dbReference type="ARBA" id="ARBA00022475"/>
    </source>
</evidence>
<gene>
    <name evidence="9" type="ORF">WDS16_14645</name>
</gene>